<dbReference type="CDD" id="cd06558">
    <property type="entry name" value="crotonase-like"/>
    <property type="match status" value="1"/>
</dbReference>
<reference evidence="1 2" key="1">
    <citation type="submission" date="2023-07" db="EMBL/GenBank/DDBJ databases">
        <title>Genomic Encyclopedia of Type Strains, Phase IV (KMG-IV): sequencing the most valuable type-strain genomes for metagenomic binning, comparative biology and taxonomic classification.</title>
        <authorList>
            <person name="Goeker M."/>
        </authorList>
    </citation>
    <scope>NUCLEOTIDE SEQUENCE [LARGE SCALE GENOMIC DNA]</scope>
    <source>
        <strain evidence="1 2">DSM 17740</strain>
    </source>
</reference>
<evidence type="ECO:0000313" key="2">
    <source>
        <dbReference type="Proteomes" id="UP001232445"/>
    </source>
</evidence>
<dbReference type="InterPro" id="IPR029045">
    <property type="entry name" value="ClpP/crotonase-like_dom_sf"/>
</dbReference>
<sequence>MNLVKLSQVTDKVVYLGLNRTEKKNALNRELMAEFNQDLDYIEQSHEIGVVVIEASDDAFSVGADIKKRSATTLMEALSLLTCNWRIASDKTILGMPED</sequence>
<keyword evidence="2" id="KW-1185">Reference proteome</keyword>
<comment type="caution">
    <text evidence="1">The sequence shown here is derived from an EMBL/GenBank/DDBJ whole genome shotgun (WGS) entry which is preliminary data.</text>
</comment>
<dbReference type="SUPFAM" id="SSF52096">
    <property type="entry name" value="ClpP/crotonase"/>
    <property type="match status" value="1"/>
</dbReference>
<dbReference type="InterPro" id="IPR001753">
    <property type="entry name" value="Enoyl-CoA_hydra/iso"/>
</dbReference>
<gene>
    <name evidence="1" type="ORF">J2S00_002731</name>
</gene>
<organism evidence="1 2">
    <name type="scientific">Caldalkalibacillus uzonensis</name>
    <dbReference type="NCBI Taxonomy" id="353224"/>
    <lineage>
        <taxon>Bacteria</taxon>
        <taxon>Bacillati</taxon>
        <taxon>Bacillota</taxon>
        <taxon>Bacilli</taxon>
        <taxon>Bacillales</taxon>
        <taxon>Bacillaceae</taxon>
        <taxon>Caldalkalibacillus</taxon>
    </lineage>
</organism>
<dbReference type="PANTHER" id="PTHR11941">
    <property type="entry name" value="ENOYL-COA HYDRATASE-RELATED"/>
    <property type="match status" value="1"/>
</dbReference>
<accession>A0ABU0CU34</accession>
<protein>
    <submittedName>
        <fullName evidence="1">Enoyl-CoA hydratase/carnithine racemase</fullName>
    </submittedName>
</protein>
<name>A0ABU0CU34_9BACI</name>
<dbReference type="Gene3D" id="3.90.226.10">
    <property type="entry name" value="2-enoyl-CoA Hydratase, Chain A, domain 1"/>
    <property type="match status" value="1"/>
</dbReference>
<proteinExistence type="predicted"/>
<dbReference type="RefSeq" id="WP_307340689.1">
    <property type="nucleotide sequence ID" value="NZ_JAUSUQ010000010.1"/>
</dbReference>
<evidence type="ECO:0000313" key="1">
    <source>
        <dbReference type="EMBL" id="MDQ0339936.1"/>
    </source>
</evidence>
<dbReference type="EMBL" id="JAUSUQ010000010">
    <property type="protein sequence ID" value="MDQ0339936.1"/>
    <property type="molecule type" value="Genomic_DNA"/>
</dbReference>
<dbReference type="PANTHER" id="PTHR11941:SF54">
    <property type="entry name" value="ENOYL-COA HYDRATASE, MITOCHONDRIAL"/>
    <property type="match status" value="1"/>
</dbReference>
<dbReference type="Pfam" id="PF00378">
    <property type="entry name" value="ECH_1"/>
    <property type="match status" value="1"/>
</dbReference>
<dbReference type="Proteomes" id="UP001232445">
    <property type="component" value="Unassembled WGS sequence"/>
</dbReference>